<keyword evidence="2" id="KW-1185">Reference proteome</keyword>
<dbReference type="EMBL" id="JACMSC010000016">
    <property type="protein sequence ID" value="KAG6481951.1"/>
    <property type="molecule type" value="Genomic_DNA"/>
</dbReference>
<proteinExistence type="predicted"/>
<dbReference type="AlphaFoldDB" id="A0A8J5KE06"/>
<dbReference type="GO" id="GO:0009451">
    <property type="term" value="P:RNA modification"/>
    <property type="evidence" value="ECO:0007669"/>
    <property type="project" value="InterPro"/>
</dbReference>
<dbReference type="PANTHER" id="PTHR47926">
    <property type="entry name" value="PENTATRICOPEPTIDE REPEAT-CONTAINING PROTEIN"/>
    <property type="match status" value="1"/>
</dbReference>
<accession>A0A8J5KE06</accession>
<sequence length="121" mass="13380">MPPRLAHQRNLYANSGQLHRTLLIFANVYYHSSVVAWKSIIAHISHSYRLLDSLSLFPQLHASAAPAPNSHTISSILPACIDADADRFDSQVHALVLRNSVVAAIYVASALTNMYVKCERV</sequence>
<evidence type="ECO:0000313" key="1">
    <source>
        <dbReference type="EMBL" id="KAG6481951.1"/>
    </source>
</evidence>
<dbReference type="GO" id="GO:0003723">
    <property type="term" value="F:RNA binding"/>
    <property type="evidence" value="ECO:0007669"/>
    <property type="project" value="InterPro"/>
</dbReference>
<comment type="caution">
    <text evidence="1">The sequence shown here is derived from an EMBL/GenBank/DDBJ whole genome shotgun (WGS) entry which is preliminary data.</text>
</comment>
<organism evidence="1 2">
    <name type="scientific">Zingiber officinale</name>
    <name type="common">Ginger</name>
    <name type="synonym">Amomum zingiber</name>
    <dbReference type="NCBI Taxonomy" id="94328"/>
    <lineage>
        <taxon>Eukaryota</taxon>
        <taxon>Viridiplantae</taxon>
        <taxon>Streptophyta</taxon>
        <taxon>Embryophyta</taxon>
        <taxon>Tracheophyta</taxon>
        <taxon>Spermatophyta</taxon>
        <taxon>Magnoliopsida</taxon>
        <taxon>Liliopsida</taxon>
        <taxon>Zingiberales</taxon>
        <taxon>Zingiberaceae</taxon>
        <taxon>Zingiber</taxon>
    </lineage>
</organism>
<gene>
    <name evidence="1" type="ORF">ZIOFF_058575</name>
</gene>
<protein>
    <submittedName>
        <fullName evidence="1">Uncharacterized protein</fullName>
    </submittedName>
</protein>
<reference evidence="1 2" key="1">
    <citation type="submission" date="2020-08" db="EMBL/GenBank/DDBJ databases">
        <title>Plant Genome Project.</title>
        <authorList>
            <person name="Zhang R.-G."/>
        </authorList>
    </citation>
    <scope>NUCLEOTIDE SEQUENCE [LARGE SCALE GENOMIC DNA]</scope>
    <source>
        <tissue evidence="1">Rhizome</tissue>
    </source>
</reference>
<dbReference type="Proteomes" id="UP000734854">
    <property type="component" value="Unassembled WGS sequence"/>
</dbReference>
<name>A0A8J5KE06_ZINOF</name>
<evidence type="ECO:0000313" key="2">
    <source>
        <dbReference type="Proteomes" id="UP000734854"/>
    </source>
</evidence>
<dbReference type="InterPro" id="IPR046960">
    <property type="entry name" value="PPR_At4g14850-like_plant"/>
</dbReference>